<feature type="compositionally biased region" description="Basic and acidic residues" evidence="1">
    <location>
        <begin position="285"/>
        <end position="295"/>
    </location>
</feature>
<dbReference type="Proteomes" id="UP000452235">
    <property type="component" value="Unassembled WGS sequence"/>
</dbReference>
<feature type="transmembrane region" description="Helical" evidence="2">
    <location>
        <begin position="62"/>
        <end position="78"/>
    </location>
</feature>
<evidence type="ECO:0000256" key="1">
    <source>
        <dbReference type="SAM" id="MobiDB-lite"/>
    </source>
</evidence>
<dbReference type="PANTHER" id="PTHR31571">
    <property type="entry name" value="ALTERED INHERITANCE OF MITOCHONDRIA PROTEIN 6"/>
    <property type="match status" value="1"/>
</dbReference>
<gene>
    <name evidence="3" type="ORF">ATEIFO6365_0001040100</name>
</gene>
<keyword evidence="2" id="KW-0472">Membrane</keyword>
<sequence>MAASESPSCRTADLLQPDEYDEYSWMLLEDHPLRSHPTACWPDVFAFLGRCYTALKQRWTERLFPVLCLFLMFTYVYARPIQYPHLIKSSMVVQFIASLPYGISHLLLRKELDNLGTVQWPAEFADSPAACLAYNPLAHTNAIAYAVDAGCTGVRADVWLGSREQLTVGAKPAADATLQTVYLEPLLAQLDEANRDPAAAPAGVFRADPTRPFVLLLELHAPLPAVQPRLDALLAPFRERGYLSFTNGSRTVSRPLTVVLAGDLSLDETSVSNSLFFDGPATAPAEHEHEHEHEPITAPPTLHPYTASTNFTRTIGAPHRGRFSRPQLDQVRAQVRAAHARGARARFTDIPCYSARLRRVIWRMLVREGADVVEVDWSGCQGRWWRGFITFGGHA</sequence>
<dbReference type="PANTHER" id="PTHR31571:SF5">
    <property type="entry name" value="ALTERED INHERITANCE OF MITOCHONDRIA PROTEIN 6"/>
    <property type="match status" value="1"/>
</dbReference>
<dbReference type="VEuPathDB" id="FungiDB:ATEG_01203"/>
<evidence type="ECO:0000313" key="4">
    <source>
        <dbReference type="Proteomes" id="UP000452235"/>
    </source>
</evidence>
<protein>
    <submittedName>
        <fullName evidence="3">Uncharacterized protein</fullName>
    </submittedName>
</protein>
<evidence type="ECO:0000256" key="2">
    <source>
        <dbReference type="SAM" id="Phobius"/>
    </source>
</evidence>
<reference evidence="3 4" key="1">
    <citation type="submission" date="2020-01" db="EMBL/GenBank/DDBJ databases">
        <title>Aspergillus terreus IFO 6365 whole genome shotgun sequence.</title>
        <authorList>
            <person name="Kanamasa S."/>
            <person name="Takahashi H."/>
        </authorList>
    </citation>
    <scope>NUCLEOTIDE SEQUENCE [LARGE SCALE GENOMIC DNA]</scope>
    <source>
        <strain evidence="3 4">IFO 6365</strain>
    </source>
</reference>
<dbReference type="AlphaFoldDB" id="A0A5M3YPE6"/>
<organism evidence="3 4">
    <name type="scientific">Aspergillus terreus</name>
    <dbReference type="NCBI Taxonomy" id="33178"/>
    <lineage>
        <taxon>Eukaryota</taxon>
        <taxon>Fungi</taxon>
        <taxon>Dikarya</taxon>
        <taxon>Ascomycota</taxon>
        <taxon>Pezizomycotina</taxon>
        <taxon>Eurotiomycetes</taxon>
        <taxon>Eurotiomycetidae</taxon>
        <taxon>Eurotiales</taxon>
        <taxon>Aspergillaceae</taxon>
        <taxon>Aspergillus</taxon>
        <taxon>Aspergillus subgen. Circumdati</taxon>
    </lineage>
</organism>
<keyword evidence="4" id="KW-1185">Reference proteome</keyword>
<dbReference type="EMBL" id="BLJY01000001">
    <property type="protein sequence ID" value="GFF12178.1"/>
    <property type="molecule type" value="Genomic_DNA"/>
</dbReference>
<evidence type="ECO:0000313" key="3">
    <source>
        <dbReference type="EMBL" id="GFF12178.1"/>
    </source>
</evidence>
<comment type="caution">
    <text evidence="3">The sequence shown here is derived from an EMBL/GenBank/DDBJ whole genome shotgun (WGS) entry which is preliminary data.</text>
</comment>
<name>A0A5M3YPE6_ASPTE</name>
<proteinExistence type="predicted"/>
<keyword evidence="2" id="KW-0812">Transmembrane</keyword>
<keyword evidence="2" id="KW-1133">Transmembrane helix</keyword>
<accession>A0A5M3YPE6</accession>
<dbReference type="OrthoDB" id="4499526at2759"/>
<dbReference type="InterPro" id="IPR051236">
    <property type="entry name" value="HAT_RTT109-like"/>
</dbReference>
<feature type="region of interest" description="Disordered" evidence="1">
    <location>
        <begin position="281"/>
        <end position="302"/>
    </location>
</feature>